<evidence type="ECO:0000259" key="22">
    <source>
        <dbReference type="PROSITE" id="PS50011"/>
    </source>
</evidence>
<dbReference type="InterPro" id="IPR000719">
    <property type="entry name" value="Prot_kinase_dom"/>
</dbReference>
<dbReference type="Gene3D" id="2.90.10.30">
    <property type="match status" value="1"/>
</dbReference>
<dbReference type="PROSITE" id="PS00107">
    <property type="entry name" value="PROTEIN_KINASE_ATP"/>
    <property type="match status" value="2"/>
</dbReference>
<keyword evidence="15" id="KW-0675">Receptor</keyword>
<evidence type="ECO:0000313" key="26">
    <source>
        <dbReference type="Proteomes" id="UP000326939"/>
    </source>
</evidence>
<comment type="caution">
    <text evidence="19">Lacks conserved residue(s) required for the propagation of feature annotation.</text>
</comment>
<feature type="binding site" evidence="20">
    <location>
        <position position="490"/>
    </location>
    <ligand>
        <name>ATP</name>
        <dbReference type="ChEBI" id="CHEBI:30616"/>
    </ligand>
</feature>
<protein>
    <recommendedName>
        <fullName evidence="2">non-specific serine/threonine protein kinase</fullName>
        <ecNumber evidence="2">2.7.11.1</ecNumber>
    </recommendedName>
</protein>
<keyword evidence="10" id="KW-0418">Kinase</keyword>
<feature type="domain" description="Protein kinase" evidence="22">
    <location>
        <begin position="1154"/>
        <end position="1435"/>
    </location>
</feature>
<evidence type="ECO:0000256" key="2">
    <source>
        <dbReference type="ARBA" id="ARBA00012513"/>
    </source>
</evidence>
<comment type="caution">
    <text evidence="25">The sequence shown here is derived from an EMBL/GenBank/DDBJ whole genome shotgun (WGS) entry which is preliminary data.</text>
</comment>
<evidence type="ECO:0000259" key="23">
    <source>
        <dbReference type="PROSITE" id="PS50026"/>
    </source>
</evidence>
<dbReference type="PANTHER" id="PTHR47976:SF64">
    <property type="entry name" value="RECEPTOR-LIKE SERINE_THREONINE-PROTEIN KINASE"/>
    <property type="match status" value="1"/>
</dbReference>
<feature type="domain" description="Bulb-type lectin" evidence="24">
    <location>
        <begin position="1"/>
        <end position="111"/>
    </location>
</feature>
<keyword evidence="14" id="KW-1015">Disulfide bond</keyword>
<comment type="catalytic activity">
    <reaction evidence="17">
        <text>L-threonyl-[protein] + ATP = O-phospho-L-threonyl-[protein] + ADP + H(+)</text>
        <dbReference type="Rhea" id="RHEA:46608"/>
        <dbReference type="Rhea" id="RHEA-COMP:11060"/>
        <dbReference type="Rhea" id="RHEA-COMP:11605"/>
        <dbReference type="ChEBI" id="CHEBI:15378"/>
        <dbReference type="ChEBI" id="CHEBI:30013"/>
        <dbReference type="ChEBI" id="CHEBI:30616"/>
        <dbReference type="ChEBI" id="CHEBI:61977"/>
        <dbReference type="ChEBI" id="CHEBI:456216"/>
        <dbReference type="EC" id="2.7.11.1"/>
    </reaction>
</comment>
<evidence type="ECO:0000256" key="6">
    <source>
        <dbReference type="ARBA" id="ARBA00022692"/>
    </source>
</evidence>
<evidence type="ECO:0000256" key="4">
    <source>
        <dbReference type="ARBA" id="ARBA00022536"/>
    </source>
</evidence>
<feature type="transmembrane region" description="Helical" evidence="21">
    <location>
        <begin position="662"/>
        <end position="681"/>
    </location>
</feature>
<evidence type="ECO:0000256" key="19">
    <source>
        <dbReference type="PROSITE-ProRule" id="PRU00076"/>
    </source>
</evidence>
<feature type="domain" description="EGF-like" evidence="23">
    <location>
        <begin position="939"/>
        <end position="976"/>
    </location>
</feature>
<evidence type="ECO:0000256" key="9">
    <source>
        <dbReference type="ARBA" id="ARBA00022741"/>
    </source>
</evidence>
<keyword evidence="16" id="KW-0325">Glycoprotein</keyword>
<dbReference type="PROSITE" id="PS50026">
    <property type="entry name" value="EGF_3"/>
    <property type="match status" value="2"/>
</dbReference>
<sequence>MTAGTNSSWRSPSGDFAFGFYRLLNGQFLVGIWFDKIPERTLVWSANRDDPARTGSTINFTLDGRLGLTHSNGTGYLIYNGTFGASSALMQDDGNFVVKTNSSKVIWQSFHSPTNTFLLGQVLVMGQKLYSNANGTIDYSTGQYMLELQMDGNVVMSAYKFADPGYWFTLTAGNQGVRLIYNQSTAFMYVMNQASIAYSMTRQVPTPVGDYYHRAMINDHGTLQQFVYHKENGSGWTVVWEPENIKAEPCIPFNICGVYGFCTSIDNTTINCTCLPGYSPRDPSIPSKGCYPATVIDFCAPNSSASSFSLEEIENADFPNGEFADMARITPVDLEACRKAIMDDCFAVAGVLVESVCYKKRTPLLNARRSIPSTNNIVAFIKIPKANIEDKDDDSPSRIALLAGLLLCSIMALLFATITIYHHPLAQPYISQKQLPVPKPVDINLKAFSFQELLQATNGLRNKLGRGAFGTVYSGVLTLAAEEVEIAVKKLEKVIEHGEKEFLTEVQVIGLTHHKNLVRLVGFCNEKNHRLLVYELMKNGSLSDFLFGEGRRPSWDQRAEIVYGIARGGSELILIDWVLCSVRAGNLHAIVSHDSEVLEDFCRTFPSNSSSMMFIAFNHIKRKLKFHNFPLNIQSPWMFIAFNHITLWFIDLKILFPSIPKNLAMAIQIILPFLLLQFLNFHELHAQISPNISLGTSITAGSSDSWRSLSDDFAFGFYSLPNNLYLVGIWFNKIPERTLVWSANRDSPAAAGSTVRLTFDGQLTLTHLDGSVELIYRGRRAALGFMENDGNFVLRDDSSGVVWESFSSPTDTILPGQNLSGNQKLYSNANGTVDYSTGNFMLEMQYDGNLVLSAYHFSDPGYFYTGTLTTNVSLVFNNDTASMYLVNSTGNNIYTLTGNVSTPVGDYYYRATINDHGNFQQLAYHKSNSSGWTRLWRAIDEPCVNAICGVNGMCFSQNNETSTCICIPGYVPLDPNHVSKGCRPETVVNYCADPSMKNFTIEVIDDADFPFESFADLARVKDVDLEGCKKALMDDCDSLAASLVDSRCIKKRMPLLNARKSSFSTKGRQALVKVPMKSSPGSPEHKKKNDFDTRVFLRISVIVTATLAFCFGVSSIYYHPAPRSFIRRRRYSNANSIGINFQEFKYMELQKATNGFSKALGRGSSAKVYSGILSIKDMHIDIAVKVLEKSIEKGEKEFMTELKIIGRTYHRNLVRLLGFCVENNQQLLVYELMSNGSLANLLFGKGSERPNWVLRAEMVLEIGRGLLYLHDECETQIIHCDIKPENVLVDNNFTAKLADFGLSKLLNKDQTRTDTNLRGTVGYLAPEWIRNERVTSKVDVYSFGVMLLEIICCRRHIDPNRVEEESEEEDLVLSDWVISCMAAGKLETVVGHDPEVLSDFERFERMALVGLWCIHPDAMFRPSMKKVTQMLEGTLEIGIPPSLSDQMSVSNYTY</sequence>
<keyword evidence="3" id="KW-0723">Serine/threonine-protein kinase</keyword>
<gene>
    <name evidence="25" type="ORF">DKX38_019660</name>
</gene>
<reference evidence="26" key="1">
    <citation type="journal article" date="2019" name="Gigascience">
        <title>De novo genome assembly of the endangered Acer yangbiense, a plant species with extremely small populations endemic to Yunnan Province, China.</title>
        <authorList>
            <person name="Yang J."/>
            <person name="Wariss H.M."/>
            <person name="Tao L."/>
            <person name="Zhang R."/>
            <person name="Yun Q."/>
            <person name="Hollingsworth P."/>
            <person name="Dao Z."/>
            <person name="Luo G."/>
            <person name="Guo H."/>
            <person name="Ma Y."/>
            <person name="Sun W."/>
        </authorList>
    </citation>
    <scope>NUCLEOTIDE SEQUENCE [LARGE SCALE GENOMIC DNA]</scope>
    <source>
        <strain evidence="26">cv. br00</strain>
    </source>
</reference>
<dbReference type="InterPro" id="IPR017441">
    <property type="entry name" value="Protein_kinase_ATP_BS"/>
</dbReference>
<dbReference type="EMBL" id="VDCV01000013">
    <property type="protein sequence ID" value="KAB5529579.1"/>
    <property type="molecule type" value="Genomic_DNA"/>
</dbReference>
<dbReference type="EC" id="2.7.11.1" evidence="2"/>
<dbReference type="Pfam" id="PF01453">
    <property type="entry name" value="B_lectin"/>
    <property type="match status" value="2"/>
</dbReference>
<evidence type="ECO:0000256" key="11">
    <source>
        <dbReference type="ARBA" id="ARBA00022840"/>
    </source>
</evidence>
<keyword evidence="7" id="KW-0732">Signal</keyword>
<evidence type="ECO:0000256" key="5">
    <source>
        <dbReference type="ARBA" id="ARBA00022679"/>
    </source>
</evidence>
<evidence type="ECO:0000256" key="15">
    <source>
        <dbReference type="ARBA" id="ARBA00023170"/>
    </source>
</evidence>
<name>A0A5N5KGV6_9ROSI</name>
<dbReference type="GO" id="GO:0005524">
    <property type="term" value="F:ATP binding"/>
    <property type="evidence" value="ECO:0007669"/>
    <property type="project" value="UniProtKB-UniRule"/>
</dbReference>
<dbReference type="Pfam" id="PF07714">
    <property type="entry name" value="PK_Tyr_Ser-Thr"/>
    <property type="match status" value="1"/>
</dbReference>
<dbReference type="InterPro" id="IPR011009">
    <property type="entry name" value="Kinase-like_dom_sf"/>
</dbReference>
<dbReference type="FunFam" id="1.10.510.10:FF:000237">
    <property type="entry name" value="G-type lectin S-receptor-like serine/threonine-protein kinase"/>
    <property type="match status" value="1"/>
</dbReference>
<dbReference type="SMART" id="SM00108">
    <property type="entry name" value="B_lectin"/>
    <property type="match status" value="2"/>
</dbReference>
<dbReference type="Proteomes" id="UP000326939">
    <property type="component" value="Chromosome 13"/>
</dbReference>
<keyword evidence="6 21" id="KW-0812">Transmembrane</keyword>
<dbReference type="InterPro" id="IPR000742">
    <property type="entry name" value="EGF"/>
</dbReference>
<feature type="domain" description="EGF-like" evidence="23">
    <location>
        <begin position="246"/>
        <end position="284"/>
    </location>
</feature>
<evidence type="ECO:0000256" key="17">
    <source>
        <dbReference type="ARBA" id="ARBA00047899"/>
    </source>
</evidence>
<organism evidence="25 26">
    <name type="scientific">Salix brachista</name>
    <dbReference type="NCBI Taxonomy" id="2182728"/>
    <lineage>
        <taxon>Eukaryota</taxon>
        <taxon>Viridiplantae</taxon>
        <taxon>Streptophyta</taxon>
        <taxon>Embryophyta</taxon>
        <taxon>Tracheophyta</taxon>
        <taxon>Spermatophyta</taxon>
        <taxon>Magnoliopsida</taxon>
        <taxon>eudicotyledons</taxon>
        <taxon>Gunneridae</taxon>
        <taxon>Pentapetalae</taxon>
        <taxon>rosids</taxon>
        <taxon>fabids</taxon>
        <taxon>Malpighiales</taxon>
        <taxon>Salicaceae</taxon>
        <taxon>Saliceae</taxon>
        <taxon>Salix</taxon>
    </lineage>
</organism>
<accession>A0A5N5KGV6</accession>
<feature type="binding site" evidence="20">
    <location>
        <position position="1185"/>
    </location>
    <ligand>
        <name>ATP</name>
        <dbReference type="ChEBI" id="CHEBI:30616"/>
    </ligand>
</feature>
<evidence type="ECO:0000259" key="24">
    <source>
        <dbReference type="PROSITE" id="PS50927"/>
    </source>
</evidence>
<dbReference type="GO" id="GO:0048544">
    <property type="term" value="P:recognition of pollen"/>
    <property type="evidence" value="ECO:0007669"/>
    <property type="project" value="InterPro"/>
</dbReference>
<dbReference type="Gene3D" id="3.30.200.20">
    <property type="entry name" value="Phosphorylase Kinase, domain 1"/>
    <property type="match status" value="2"/>
</dbReference>
<dbReference type="GO" id="GO:0004674">
    <property type="term" value="F:protein serine/threonine kinase activity"/>
    <property type="evidence" value="ECO:0007669"/>
    <property type="project" value="UniProtKB-KW"/>
</dbReference>
<dbReference type="SUPFAM" id="SSF51110">
    <property type="entry name" value="alpha-D-mannose-specific plant lectins"/>
    <property type="match status" value="2"/>
</dbReference>
<feature type="transmembrane region" description="Helical" evidence="21">
    <location>
        <begin position="399"/>
        <end position="421"/>
    </location>
</feature>
<keyword evidence="5" id="KW-0808">Transferase</keyword>
<feature type="transmembrane region" description="Helical" evidence="21">
    <location>
        <begin position="629"/>
        <end position="650"/>
    </location>
</feature>
<keyword evidence="4 19" id="KW-0245">EGF-like domain</keyword>
<dbReference type="SMART" id="SM00220">
    <property type="entry name" value="S_TKc"/>
    <property type="match status" value="1"/>
</dbReference>
<evidence type="ECO:0000256" key="21">
    <source>
        <dbReference type="SAM" id="Phobius"/>
    </source>
</evidence>
<evidence type="ECO:0000313" key="25">
    <source>
        <dbReference type="EMBL" id="KAB5529579.1"/>
    </source>
</evidence>
<dbReference type="InterPro" id="IPR008271">
    <property type="entry name" value="Ser/Thr_kinase_AS"/>
</dbReference>
<comment type="subcellular location">
    <subcellularLocation>
        <location evidence="1">Membrane</location>
        <topology evidence="1">Single-pass type I membrane protein</topology>
    </subcellularLocation>
</comment>
<dbReference type="Gene3D" id="1.10.510.10">
    <property type="entry name" value="Transferase(Phosphotransferase) domain 1"/>
    <property type="match status" value="1"/>
</dbReference>
<evidence type="ECO:0000256" key="7">
    <source>
        <dbReference type="ARBA" id="ARBA00022729"/>
    </source>
</evidence>
<dbReference type="Pfam" id="PF00069">
    <property type="entry name" value="Pkinase"/>
    <property type="match status" value="1"/>
</dbReference>
<dbReference type="InterPro" id="IPR001480">
    <property type="entry name" value="Bulb-type_lectin_dom"/>
</dbReference>
<dbReference type="PANTHER" id="PTHR47976">
    <property type="entry name" value="G-TYPE LECTIN S-RECEPTOR-LIKE SERINE/THREONINE-PROTEIN KINASE SD2-5"/>
    <property type="match status" value="1"/>
</dbReference>
<dbReference type="CDD" id="cd00028">
    <property type="entry name" value="B_lectin"/>
    <property type="match status" value="1"/>
</dbReference>
<dbReference type="SUPFAM" id="SSF56112">
    <property type="entry name" value="Protein kinase-like (PK-like)"/>
    <property type="match status" value="2"/>
</dbReference>
<evidence type="ECO:0000256" key="18">
    <source>
        <dbReference type="ARBA" id="ARBA00048679"/>
    </source>
</evidence>
<dbReference type="InterPro" id="IPR051343">
    <property type="entry name" value="G-type_lectin_kinases/EP1-like"/>
</dbReference>
<evidence type="ECO:0000256" key="16">
    <source>
        <dbReference type="ARBA" id="ARBA00023180"/>
    </source>
</evidence>
<feature type="transmembrane region" description="Helical" evidence="21">
    <location>
        <begin position="1095"/>
        <end position="1118"/>
    </location>
</feature>
<evidence type="ECO:0000256" key="10">
    <source>
        <dbReference type="ARBA" id="ARBA00022777"/>
    </source>
</evidence>
<dbReference type="InterPro" id="IPR036426">
    <property type="entry name" value="Bulb-type_lectin_dom_sf"/>
</dbReference>
<dbReference type="FunFam" id="3.30.200.20:FF:000059">
    <property type="entry name" value="S-receptor-like serine/threonine-protein kinase"/>
    <property type="match status" value="2"/>
</dbReference>
<dbReference type="GO" id="GO:0030246">
    <property type="term" value="F:carbohydrate binding"/>
    <property type="evidence" value="ECO:0007669"/>
    <property type="project" value="UniProtKB-KW"/>
</dbReference>
<proteinExistence type="predicted"/>
<evidence type="ECO:0000256" key="13">
    <source>
        <dbReference type="ARBA" id="ARBA00023136"/>
    </source>
</evidence>
<evidence type="ECO:0000256" key="1">
    <source>
        <dbReference type="ARBA" id="ARBA00004479"/>
    </source>
</evidence>
<dbReference type="Gene3D" id="2.90.10.10">
    <property type="entry name" value="Bulb-type lectin domain"/>
    <property type="match status" value="3"/>
</dbReference>
<dbReference type="PROSITE" id="PS50011">
    <property type="entry name" value="PROTEIN_KINASE_DOM"/>
    <property type="match status" value="2"/>
</dbReference>
<feature type="domain" description="Protein kinase" evidence="22">
    <location>
        <begin position="458"/>
        <end position="825"/>
    </location>
</feature>
<keyword evidence="8" id="KW-0430">Lectin</keyword>
<evidence type="ECO:0000256" key="14">
    <source>
        <dbReference type="ARBA" id="ARBA00023157"/>
    </source>
</evidence>
<keyword evidence="11 20" id="KW-0067">ATP-binding</keyword>
<dbReference type="InterPro" id="IPR000858">
    <property type="entry name" value="S_locus_glycoprot_dom"/>
</dbReference>
<evidence type="ECO:0000256" key="20">
    <source>
        <dbReference type="PROSITE-ProRule" id="PRU10141"/>
    </source>
</evidence>
<dbReference type="Pfam" id="PF00954">
    <property type="entry name" value="S_locus_glycop"/>
    <property type="match status" value="2"/>
</dbReference>
<keyword evidence="13 21" id="KW-0472">Membrane</keyword>
<keyword evidence="12 21" id="KW-1133">Transmembrane helix</keyword>
<dbReference type="GO" id="GO:0016020">
    <property type="term" value="C:membrane"/>
    <property type="evidence" value="ECO:0007669"/>
    <property type="project" value="UniProtKB-SubCell"/>
</dbReference>
<feature type="domain" description="Bulb-type lectin" evidence="24">
    <location>
        <begin position="691"/>
        <end position="838"/>
    </location>
</feature>
<evidence type="ECO:0000256" key="8">
    <source>
        <dbReference type="ARBA" id="ARBA00022734"/>
    </source>
</evidence>
<keyword evidence="9 20" id="KW-0547">Nucleotide-binding</keyword>
<dbReference type="FunFam" id="2.90.10.10:FF:000006">
    <property type="entry name" value="Serine/threonine-protein kinase"/>
    <property type="match status" value="2"/>
</dbReference>
<keyword evidence="26" id="KW-1185">Reference proteome</keyword>
<comment type="catalytic activity">
    <reaction evidence="18">
        <text>L-seryl-[protein] + ATP = O-phospho-L-seryl-[protein] + ADP + H(+)</text>
        <dbReference type="Rhea" id="RHEA:17989"/>
        <dbReference type="Rhea" id="RHEA-COMP:9863"/>
        <dbReference type="Rhea" id="RHEA-COMP:11604"/>
        <dbReference type="ChEBI" id="CHEBI:15378"/>
        <dbReference type="ChEBI" id="CHEBI:29999"/>
        <dbReference type="ChEBI" id="CHEBI:30616"/>
        <dbReference type="ChEBI" id="CHEBI:83421"/>
        <dbReference type="ChEBI" id="CHEBI:456216"/>
        <dbReference type="EC" id="2.7.11.1"/>
    </reaction>
</comment>
<evidence type="ECO:0000256" key="12">
    <source>
        <dbReference type="ARBA" id="ARBA00022989"/>
    </source>
</evidence>
<evidence type="ECO:0000256" key="3">
    <source>
        <dbReference type="ARBA" id="ARBA00022527"/>
    </source>
</evidence>
<dbReference type="InterPro" id="IPR001245">
    <property type="entry name" value="Ser-Thr/Tyr_kinase_cat_dom"/>
</dbReference>
<dbReference type="PROSITE" id="PS00108">
    <property type="entry name" value="PROTEIN_KINASE_ST"/>
    <property type="match status" value="1"/>
</dbReference>
<dbReference type="PROSITE" id="PS50927">
    <property type="entry name" value="BULB_LECTIN"/>
    <property type="match status" value="2"/>
</dbReference>